<dbReference type="Gene3D" id="6.10.140.1230">
    <property type="match status" value="1"/>
</dbReference>
<dbReference type="AlphaFoldDB" id="A0AAW1KPQ7"/>
<evidence type="ECO:0000256" key="2">
    <source>
        <dbReference type="ARBA" id="ARBA00006190"/>
    </source>
</evidence>
<dbReference type="InterPro" id="IPR005024">
    <property type="entry name" value="Snf7_fam"/>
</dbReference>
<dbReference type="GO" id="GO:0005771">
    <property type="term" value="C:multivesicular body"/>
    <property type="evidence" value="ECO:0007669"/>
    <property type="project" value="TreeGrafter"/>
</dbReference>
<dbReference type="PANTHER" id="PTHR22761:SF10">
    <property type="entry name" value="GH13992P"/>
    <property type="match status" value="1"/>
</dbReference>
<evidence type="ECO:0000313" key="5">
    <source>
        <dbReference type="EMBL" id="KAK9721677.1"/>
    </source>
</evidence>
<keyword evidence="4" id="KW-0175">Coiled coil</keyword>
<gene>
    <name evidence="5" type="ORF">QE152_g20769</name>
</gene>
<dbReference type="PANTHER" id="PTHR22761">
    <property type="entry name" value="CHARGED MULTIVESICULAR BODY PROTEIN"/>
    <property type="match status" value="1"/>
</dbReference>
<accession>A0AAW1KPQ7</accession>
<protein>
    <submittedName>
        <fullName evidence="5">Snf7</fullName>
    </submittedName>
</protein>
<dbReference type="Pfam" id="PF25880">
    <property type="entry name" value="WHD_CHMP7_1st"/>
    <property type="match status" value="1"/>
</dbReference>
<keyword evidence="6" id="KW-1185">Reference proteome</keyword>
<dbReference type="EMBL" id="JASPKY010000196">
    <property type="protein sequence ID" value="KAK9721677.1"/>
    <property type="molecule type" value="Genomic_DNA"/>
</dbReference>
<reference evidence="5 6" key="1">
    <citation type="journal article" date="2024" name="BMC Genomics">
        <title>De novo assembly and annotation of Popillia japonica's genome with initial clues to its potential as an invasive pest.</title>
        <authorList>
            <person name="Cucini C."/>
            <person name="Boschi S."/>
            <person name="Funari R."/>
            <person name="Cardaioli E."/>
            <person name="Iannotti N."/>
            <person name="Marturano G."/>
            <person name="Paoli F."/>
            <person name="Bruttini M."/>
            <person name="Carapelli A."/>
            <person name="Frati F."/>
            <person name="Nardi F."/>
        </authorList>
    </citation>
    <scope>NUCLEOTIDE SEQUENCE [LARGE SCALE GENOMIC DNA]</scope>
    <source>
        <strain evidence="5">DMR45628</strain>
    </source>
</reference>
<name>A0AAW1KPQ7_POPJA</name>
<comment type="subcellular location">
    <subcellularLocation>
        <location evidence="1">Endosome</location>
    </subcellularLocation>
</comment>
<comment type="similarity">
    <text evidence="2">Belongs to the SNF7 family.</text>
</comment>
<dbReference type="GO" id="GO:0009898">
    <property type="term" value="C:cytoplasmic side of plasma membrane"/>
    <property type="evidence" value="ECO:0007669"/>
    <property type="project" value="TreeGrafter"/>
</dbReference>
<dbReference type="GO" id="GO:0000815">
    <property type="term" value="C:ESCRT III complex"/>
    <property type="evidence" value="ECO:0007669"/>
    <property type="project" value="TreeGrafter"/>
</dbReference>
<dbReference type="Pfam" id="PF03357">
    <property type="entry name" value="Snf7"/>
    <property type="match status" value="1"/>
</dbReference>
<organism evidence="5 6">
    <name type="scientific">Popillia japonica</name>
    <name type="common">Japanese beetle</name>
    <dbReference type="NCBI Taxonomy" id="7064"/>
    <lineage>
        <taxon>Eukaryota</taxon>
        <taxon>Metazoa</taxon>
        <taxon>Ecdysozoa</taxon>
        <taxon>Arthropoda</taxon>
        <taxon>Hexapoda</taxon>
        <taxon>Insecta</taxon>
        <taxon>Pterygota</taxon>
        <taxon>Neoptera</taxon>
        <taxon>Endopterygota</taxon>
        <taxon>Coleoptera</taxon>
        <taxon>Polyphaga</taxon>
        <taxon>Scarabaeiformia</taxon>
        <taxon>Scarabaeidae</taxon>
        <taxon>Rutelinae</taxon>
        <taxon>Popillia</taxon>
    </lineage>
</organism>
<evidence type="ECO:0000256" key="3">
    <source>
        <dbReference type="ARBA" id="ARBA00022753"/>
    </source>
</evidence>
<comment type="caution">
    <text evidence="5">The sequence shown here is derived from an EMBL/GenBank/DDBJ whole genome shotgun (WGS) entry which is preliminary data.</text>
</comment>
<keyword evidence="3" id="KW-0967">Endosome</keyword>
<dbReference type="GO" id="GO:0006900">
    <property type="term" value="P:vesicle budding from membrane"/>
    <property type="evidence" value="ECO:0007669"/>
    <property type="project" value="TreeGrafter"/>
</dbReference>
<sequence>MDENFLPIDKLPECWNDDRRINVLFAPFRDKSVNPKDWESKLEFWKNLIYVYCTHNQEYVFTYPELAKKFKKDGRSPACLGVVIEEMYKNGDIQTLNVFLQTPPESWSEWITNSLVKKPILWSFTKIKNSIIASNTNTSYVHINAAESDSLKLLDKVPPTMKNKVIELKTLAETLKFNDTQQLNILLHCLNCKRKLSMKTIQKKGNTITLLKFHNADTANGISDKDVDIFTLQQSEETLLNDIEKLENQITKLISDAKEYLAKGQRQSAKSYLRKKRDVEKVLEKRANTLHNIQTLLARVEDAQSDSEILDSYKTALARLRAMFNETGLTEESVSETMLELEEVLEIHDGIQVALAQTDTTADSELEKELAELVENYDTKEPDIKLDTPTDLDDMEKKMAMLDIRVLPSPPKNDLNKTKISL</sequence>
<proteinExistence type="inferred from homology"/>
<dbReference type="GO" id="GO:0032511">
    <property type="term" value="P:late endosome to vacuole transport via multivesicular body sorting pathway"/>
    <property type="evidence" value="ECO:0007669"/>
    <property type="project" value="TreeGrafter"/>
</dbReference>
<evidence type="ECO:0000313" key="6">
    <source>
        <dbReference type="Proteomes" id="UP001458880"/>
    </source>
</evidence>
<evidence type="ECO:0000256" key="1">
    <source>
        <dbReference type="ARBA" id="ARBA00004177"/>
    </source>
</evidence>
<evidence type="ECO:0000256" key="4">
    <source>
        <dbReference type="SAM" id="Coils"/>
    </source>
</evidence>
<dbReference type="Proteomes" id="UP001458880">
    <property type="component" value="Unassembled WGS sequence"/>
</dbReference>
<feature type="coiled-coil region" evidence="4">
    <location>
        <begin position="229"/>
        <end position="263"/>
    </location>
</feature>